<dbReference type="AlphaFoldDB" id="A0AAV3Y3Z5"/>
<gene>
    <name evidence="3" type="ORF">PoB_000420400</name>
</gene>
<evidence type="ECO:0000256" key="1">
    <source>
        <dbReference type="SAM" id="MobiDB-lite"/>
    </source>
</evidence>
<feature type="region of interest" description="Disordered" evidence="1">
    <location>
        <begin position="1"/>
        <end position="31"/>
    </location>
</feature>
<organism evidence="3 4">
    <name type="scientific">Plakobranchus ocellatus</name>
    <dbReference type="NCBI Taxonomy" id="259542"/>
    <lineage>
        <taxon>Eukaryota</taxon>
        <taxon>Metazoa</taxon>
        <taxon>Spiralia</taxon>
        <taxon>Lophotrochozoa</taxon>
        <taxon>Mollusca</taxon>
        <taxon>Gastropoda</taxon>
        <taxon>Heterobranchia</taxon>
        <taxon>Euthyneura</taxon>
        <taxon>Panpulmonata</taxon>
        <taxon>Sacoglossa</taxon>
        <taxon>Placobranchoidea</taxon>
        <taxon>Plakobranchidae</taxon>
        <taxon>Plakobranchus</taxon>
    </lineage>
</organism>
<comment type="caution">
    <text evidence="3">The sequence shown here is derived from an EMBL/GenBank/DDBJ whole genome shotgun (WGS) entry which is preliminary data.</text>
</comment>
<evidence type="ECO:0000313" key="4">
    <source>
        <dbReference type="Proteomes" id="UP000735302"/>
    </source>
</evidence>
<dbReference type="Proteomes" id="UP000735302">
    <property type="component" value="Unassembled WGS sequence"/>
</dbReference>
<proteinExistence type="predicted"/>
<keyword evidence="2" id="KW-1133">Transmembrane helix</keyword>
<reference evidence="3 4" key="1">
    <citation type="journal article" date="2021" name="Elife">
        <title>Chloroplast acquisition without the gene transfer in kleptoplastic sea slugs, Plakobranchus ocellatus.</title>
        <authorList>
            <person name="Maeda T."/>
            <person name="Takahashi S."/>
            <person name="Yoshida T."/>
            <person name="Shimamura S."/>
            <person name="Takaki Y."/>
            <person name="Nagai Y."/>
            <person name="Toyoda A."/>
            <person name="Suzuki Y."/>
            <person name="Arimoto A."/>
            <person name="Ishii H."/>
            <person name="Satoh N."/>
            <person name="Nishiyama T."/>
            <person name="Hasebe M."/>
            <person name="Maruyama T."/>
            <person name="Minagawa J."/>
            <person name="Obokata J."/>
            <person name="Shigenobu S."/>
        </authorList>
    </citation>
    <scope>NUCLEOTIDE SEQUENCE [LARGE SCALE GENOMIC DNA]</scope>
</reference>
<keyword evidence="2" id="KW-0472">Membrane</keyword>
<evidence type="ECO:0000256" key="2">
    <source>
        <dbReference type="SAM" id="Phobius"/>
    </source>
</evidence>
<evidence type="ECO:0000313" key="3">
    <source>
        <dbReference type="EMBL" id="GFN77698.1"/>
    </source>
</evidence>
<keyword evidence="4" id="KW-1185">Reference proteome</keyword>
<keyword evidence="2" id="KW-0812">Transmembrane</keyword>
<sequence>MPSSSRSSSSSSSSSGSSSNSNSSSSSSSSSDSTMIIVAAVVGFLVGGAAVAALVYFCIFQGLWLSMPCAWGTKDGARSKVSSEDREPDVPTYAKVTGLTATAITTPGHTTFDYFRHLETAQSTHSAITASNLQADLLLEEQKPRRLPALDPSLN</sequence>
<accession>A0AAV3Y3Z5</accession>
<feature type="transmembrane region" description="Helical" evidence="2">
    <location>
        <begin position="35"/>
        <end position="59"/>
    </location>
</feature>
<evidence type="ECO:0008006" key="5">
    <source>
        <dbReference type="Google" id="ProtNLM"/>
    </source>
</evidence>
<dbReference type="EMBL" id="BLXT01000501">
    <property type="protein sequence ID" value="GFN77698.1"/>
    <property type="molecule type" value="Genomic_DNA"/>
</dbReference>
<protein>
    <recommendedName>
        <fullName evidence="5">REJ domain-containing protein</fullName>
    </recommendedName>
</protein>
<name>A0AAV3Y3Z5_9GAST</name>